<dbReference type="InterPro" id="IPR035398">
    <property type="entry name" value="Bac_rhamnosid_C"/>
</dbReference>
<dbReference type="OrthoDB" id="9761045at2"/>
<accession>A0A1H4Y466</accession>
<evidence type="ECO:0000313" key="8">
    <source>
        <dbReference type="EMBL" id="SED12679.1"/>
    </source>
</evidence>
<evidence type="ECO:0000256" key="1">
    <source>
        <dbReference type="ARBA" id="ARBA00001445"/>
    </source>
</evidence>
<dbReference type="EC" id="3.2.1.40" evidence="2"/>
<dbReference type="AlphaFoldDB" id="A0A1H4Y466"/>
<evidence type="ECO:0000259" key="5">
    <source>
        <dbReference type="Pfam" id="PF08531"/>
    </source>
</evidence>
<dbReference type="Pfam" id="PF05592">
    <property type="entry name" value="Bac_rhamnosid"/>
    <property type="match status" value="1"/>
</dbReference>
<evidence type="ECO:0000256" key="2">
    <source>
        <dbReference type="ARBA" id="ARBA00012652"/>
    </source>
</evidence>
<feature type="domain" description="Bacterial alpha-L-rhamnosidase N-terminal" evidence="5">
    <location>
        <begin position="134"/>
        <end position="301"/>
    </location>
</feature>
<evidence type="ECO:0000259" key="6">
    <source>
        <dbReference type="Pfam" id="PF17389"/>
    </source>
</evidence>
<dbReference type="Proteomes" id="UP000199622">
    <property type="component" value="Unassembled WGS sequence"/>
</dbReference>
<evidence type="ECO:0000313" key="9">
    <source>
        <dbReference type="Proteomes" id="UP000199622"/>
    </source>
</evidence>
<keyword evidence="3" id="KW-0378">Hydrolase</keyword>
<comment type="catalytic activity">
    <reaction evidence="1">
        <text>Hydrolysis of terminal non-reducing alpha-L-rhamnose residues in alpha-L-rhamnosides.</text>
        <dbReference type="EC" id="3.2.1.40"/>
    </reaction>
</comment>
<dbReference type="SUPFAM" id="SSF48208">
    <property type="entry name" value="Six-hairpin glycosidases"/>
    <property type="match status" value="1"/>
</dbReference>
<dbReference type="STRING" id="208445.SAMN04489727_6531"/>
<dbReference type="InterPro" id="IPR013783">
    <property type="entry name" value="Ig-like_fold"/>
</dbReference>
<dbReference type="Gene3D" id="1.50.10.10">
    <property type="match status" value="1"/>
</dbReference>
<dbReference type="Gene3D" id="2.60.420.10">
    <property type="entry name" value="Maltose phosphorylase, domain 3"/>
    <property type="match status" value="1"/>
</dbReference>
<dbReference type="Pfam" id="PF25788">
    <property type="entry name" value="Ig_Rha78A_N"/>
    <property type="match status" value="1"/>
</dbReference>
<dbReference type="PANTHER" id="PTHR33307">
    <property type="entry name" value="ALPHA-RHAMNOSIDASE (EUROFUNG)"/>
    <property type="match status" value="1"/>
</dbReference>
<dbReference type="InterPro" id="IPR016007">
    <property type="entry name" value="Alpha_rhamnosid"/>
</dbReference>
<organism evidence="8 9">
    <name type="scientific">Amycolatopsis tolypomycina</name>
    <dbReference type="NCBI Taxonomy" id="208445"/>
    <lineage>
        <taxon>Bacteria</taxon>
        <taxon>Bacillati</taxon>
        <taxon>Actinomycetota</taxon>
        <taxon>Actinomycetes</taxon>
        <taxon>Pseudonocardiales</taxon>
        <taxon>Pseudonocardiaceae</taxon>
        <taxon>Amycolatopsis</taxon>
    </lineage>
</organism>
<evidence type="ECO:0000259" key="7">
    <source>
        <dbReference type="Pfam" id="PF17390"/>
    </source>
</evidence>
<protein>
    <recommendedName>
        <fullName evidence="2">alpha-L-rhamnosidase</fullName>
        <ecNumber evidence="2">3.2.1.40</ecNumber>
    </recommendedName>
</protein>
<dbReference type="Gene3D" id="2.60.120.260">
    <property type="entry name" value="Galactose-binding domain-like"/>
    <property type="match status" value="2"/>
</dbReference>
<dbReference type="Pfam" id="PF17390">
    <property type="entry name" value="Bac_rhamnosid_C"/>
    <property type="match status" value="1"/>
</dbReference>
<dbReference type="InterPro" id="IPR012341">
    <property type="entry name" value="6hp_glycosidase-like_sf"/>
</dbReference>
<dbReference type="InterPro" id="IPR008902">
    <property type="entry name" value="Rhamnosid_concanavalin"/>
</dbReference>
<feature type="domain" description="Alpha-L-rhamnosidase C-terminal" evidence="7">
    <location>
        <begin position="768"/>
        <end position="839"/>
    </location>
</feature>
<proteinExistence type="predicted"/>
<dbReference type="PIRSF" id="PIRSF010631">
    <property type="entry name" value="A-rhamnsds"/>
    <property type="match status" value="1"/>
</dbReference>
<dbReference type="EMBL" id="FNSO01000004">
    <property type="protein sequence ID" value="SED12679.1"/>
    <property type="molecule type" value="Genomic_DNA"/>
</dbReference>
<dbReference type="Pfam" id="PF08531">
    <property type="entry name" value="Bac_rhamnosid_N"/>
    <property type="match status" value="1"/>
</dbReference>
<reference evidence="9" key="1">
    <citation type="submission" date="2016-10" db="EMBL/GenBank/DDBJ databases">
        <authorList>
            <person name="Varghese N."/>
            <person name="Submissions S."/>
        </authorList>
    </citation>
    <scope>NUCLEOTIDE SEQUENCE [LARGE SCALE GENOMIC DNA]</scope>
    <source>
        <strain evidence="9">DSM 44544</strain>
    </source>
</reference>
<dbReference type="Gene3D" id="2.60.40.10">
    <property type="entry name" value="Immunoglobulins"/>
    <property type="match status" value="1"/>
</dbReference>
<dbReference type="PANTHER" id="PTHR33307:SF6">
    <property type="entry name" value="ALPHA-RHAMNOSIDASE (EUROFUNG)-RELATED"/>
    <property type="match status" value="1"/>
</dbReference>
<dbReference type="InterPro" id="IPR008928">
    <property type="entry name" value="6-hairpin_glycosidase_sf"/>
</dbReference>
<evidence type="ECO:0000256" key="3">
    <source>
        <dbReference type="ARBA" id="ARBA00022801"/>
    </source>
</evidence>
<sequence length="863" mass="94912">MSEGPRVSPVRFEAHRSALGVAETAPRLSWRVTAGPSWRQAGYELMIDADVRRVDSAESVLVPWPAPPLTSRERKTVRVRVRGVDGTKSSWSEPSVVEAGLVRPADWQAWMITPHGDPAPLVRRAFRLPSGAVSARLYVTAHGLYRAEINGRPVGDEAFTPGWTTYRRRLRYQTYDVTDLLRDGDNVLGARMADGWFRGRLTFLEGKRNVYGNRLGLLAQLEVVLEDGERVVVATDGSWRSATGPILKADLYEGEHHDARLEPPGWSLPGFDDTDWLPCSPNEFDAGILVAPDGPPVRAVEEVAVREVITSPSGRTLLDFGQNLVGKLRIKVRGPAGTVVTLRHAEVLEDGEPAVRPLRTATATDSYTLRGDEAPESWEPMFTFHGFRYAEVTGWPGKLDPDAVKAVVHHSDMERTGWFECSDPLLTRLHENVVWGMRGNFLDVPTDCPQRDERLGWTGDIQVFAPTAAYLYDCAGFLSSWLKDLAADQTPEGIVPMFVPWVDINRSRGEVTPYAGWGDAAVMVPWVMYQRFGDREFLRRQYSSMRGWVDGVTSILGTRGLFDEPAAQLGDWLDPAAPPEDPAAGATDPILVATAYRARSADLLSRVATLLGEEADAAKYADLAETVRQAFRDKYVRQDGSLLGDSQTGYALALEFALLADDRERRVAAQRLVEAVRSKGHRIATGFLGTPLILDALTRVGAVDDAYGMLTQTEPPSWLYAVTMGATTIWERWDALLPNGRINPGEMTSFNHYAFGAVADWMHRVVGGLAPGAPGYRVLDVAPHPGGGLTSARTAHVTPYGRAEVSWRRVDEVLFVDVVVPTGTLARVRLPGRAEVEVGPGRHSFECPFRAPADDPGVLDATR</sequence>
<dbReference type="GO" id="GO:0030596">
    <property type="term" value="F:alpha-L-rhamnosidase activity"/>
    <property type="evidence" value="ECO:0007669"/>
    <property type="project" value="UniProtKB-EC"/>
</dbReference>
<gene>
    <name evidence="8" type="ORF">SAMN04489727_6531</name>
</gene>
<feature type="domain" description="Alpha-L-rhamnosidase six-hairpin glycosidase" evidence="6">
    <location>
        <begin position="414"/>
        <end position="766"/>
    </location>
</feature>
<dbReference type="InterPro" id="IPR013737">
    <property type="entry name" value="Bac_rhamnosid_N"/>
</dbReference>
<dbReference type="Pfam" id="PF17389">
    <property type="entry name" value="Bac_rhamnosid6H"/>
    <property type="match status" value="1"/>
</dbReference>
<dbReference type="InterPro" id="IPR035396">
    <property type="entry name" value="Bac_rhamnosid6H"/>
</dbReference>
<keyword evidence="9" id="KW-1185">Reference proteome</keyword>
<evidence type="ECO:0000259" key="4">
    <source>
        <dbReference type="Pfam" id="PF05592"/>
    </source>
</evidence>
<name>A0A1H4Y466_9PSEU</name>
<dbReference type="GO" id="GO:0005975">
    <property type="term" value="P:carbohydrate metabolic process"/>
    <property type="evidence" value="ECO:0007669"/>
    <property type="project" value="InterPro"/>
</dbReference>
<feature type="domain" description="Alpha-L-rhamnosidase concanavalin-like" evidence="4">
    <location>
        <begin position="311"/>
        <end position="408"/>
    </location>
</feature>